<comment type="subcellular location">
    <subcellularLocation>
        <location evidence="1">Membrane</location>
        <topology evidence="1">Multi-pass membrane protein</topology>
    </subcellularLocation>
</comment>
<dbReference type="PANTHER" id="PTHR43847:SF1">
    <property type="entry name" value="BLL3993 PROTEIN"/>
    <property type="match status" value="1"/>
</dbReference>
<comment type="caution">
    <text evidence="5">The sequence shown here is derived from an EMBL/GenBank/DDBJ whole genome shotgun (WGS) entry which is preliminary data.</text>
</comment>
<keyword evidence="6" id="KW-1185">Reference proteome</keyword>
<dbReference type="PANTHER" id="PTHR43847">
    <property type="entry name" value="BLL3993 PROTEIN"/>
    <property type="match status" value="1"/>
</dbReference>
<dbReference type="GO" id="GO:0032259">
    <property type="term" value="P:methylation"/>
    <property type="evidence" value="ECO:0007669"/>
    <property type="project" value="UniProtKB-KW"/>
</dbReference>
<dbReference type="InterPro" id="IPR052527">
    <property type="entry name" value="Metal_cation-efflux_comp"/>
</dbReference>
<dbReference type="Proteomes" id="UP000275356">
    <property type="component" value="Unassembled WGS sequence"/>
</dbReference>
<keyword evidence="5" id="KW-0489">Methyltransferase</keyword>
<sequence>MDRDDLLVLGQAAGLVGVLAPGRPRWRLPATVTLAACGAVVAGGALAGTAASSHGRLLTPRVRPPAGATLLREGPYRISRHPLYAGLVLACAGVAVLQRRAVPLAALVGLAAVLRLKTAREEVRLVERFGGAYEDYRRTTPWLLGRPRDQRRSERGSTPR</sequence>
<keyword evidence="3" id="KW-1133">Transmembrane helix</keyword>
<keyword evidence="2" id="KW-0812">Transmembrane</keyword>
<dbReference type="AlphaFoldDB" id="A0A3N2D755"/>
<evidence type="ECO:0000256" key="3">
    <source>
        <dbReference type="ARBA" id="ARBA00022989"/>
    </source>
</evidence>
<dbReference type="Pfam" id="PF04140">
    <property type="entry name" value="ICMT"/>
    <property type="match status" value="1"/>
</dbReference>
<evidence type="ECO:0000313" key="5">
    <source>
        <dbReference type="EMBL" id="ROR95607.1"/>
    </source>
</evidence>
<dbReference type="GO" id="GO:0016020">
    <property type="term" value="C:membrane"/>
    <property type="evidence" value="ECO:0007669"/>
    <property type="project" value="UniProtKB-SubCell"/>
</dbReference>
<gene>
    <name evidence="5" type="ORF">EDD28_0168</name>
</gene>
<organism evidence="5 6">
    <name type="scientific">Salana multivorans</name>
    <dbReference type="NCBI Taxonomy" id="120377"/>
    <lineage>
        <taxon>Bacteria</taxon>
        <taxon>Bacillati</taxon>
        <taxon>Actinomycetota</taxon>
        <taxon>Actinomycetes</taxon>
        <taxon>Micrococcales</taxon>
        <taxon>Beutenbergiaceae</taxon>
        <taxon>Salana</taxon>
    </lineage>
</organism>
<keyword evidence="4" id="KW-0472">Membrane</keyword>
<protein>
    <submittedName>
        <fullName evidence="5">Protein-S-isoprenylcysteine O-methyltransferase Ste14</fullName>
    </submittedName>
</protein>
<dbReference type="OrthoDB" id="941586at2"/>
<dbReference type="EMBL" id="RKHQ01000001">
    <property type="protein sequence ID" value="ROR95607.1"/>
    <property type="molecule type" value="Genomic_DNA"/>
</dbReference>
<evidence type="ECO:0000256" key="2">
    <source>
        <dbReference type="ARBA" id="ARBA00022692"/>
    </source>
</evidence>
<dbReference type="GO" id="GO:0004671">
    <property type="term" value="F:protein C-terminal S-isoprenylcysteine carboxyl O-methyltransferase activity"/>
    <property type="evidence" value="ECO:0007669"/>
    <property type="project" value="InterPro"/>
</dbReference>
<dbReference type="RefSeq" id="WP_123737899.1">
    <property type="nucleotide sequence ID" value="NZ_RKHQ01000001.1"/>
</dbReference>
<evidence type="ECO:0000313" key="6">
    <source>
        <dbReference type="Proteomes" id="UP000275356"/>
    </source>
</evidence>
<keyword evidence="5" id="KW-0808">Transferase</keyword>
<reference evidence="5 6" key="1">
    <citation type="submission" date="2018-11" db="EMBL/GenBank/DDBJ databases">
        <title>Sequencing the genomes of 1000 actinobacteria strains.</title>
        <authorList>
            <person name="Klenk H.-P."/>
        </authorList>
    </citation>
    <scope>NUCLEOTIDE SEQUENCE [LARGE SCALE GENOMIC DNA]</scope>
    <source>
        <strain evidence="5 6">DSM 13521</strain>
    </source>
</reference>
<proteinExistence type="predicted"/>
<evidence type="ECO:0000256" key="1">
    <source>
        <dbReference type="ARBA" id="ARBA00004141"/>
    </source>
</evidence>
<accession>A0A3N2D755</accession>
<dbReference type="InterPro" id="IPR007269">
    <property type="entry name" value="ICMT_MeTrfase"/>
</dbReference>
<dbReference type="Gene3D" id="1.20.120.1630">
    <property type="match status" value="1"/>
</dbReference>
<evidence type="ECO:0000256" key="4">
    <source>
        <dbReference type="ARBA" id="ARBA00023136"/>
    </source>
</evidence>
<name>A0A3N2D755_9MICO</name>